<dbReference type="CDD" id="cd01347">
    <property type="entry name" value="ligand_gated_channel"/>
    <property type="match status" value="1"/>
</dbReference>
<sequence length="772" mass="84314">MTWDVRVHSACAALALAGSFTVANAQEEGTALPPVTVTATDQENPGKKAASKKAKASQSGSSSSSQAPATQPTDSQSATSAVASGNAVSNAAVDALALRSEAPNATVVIEGAQLQQYNNLSIGDAVRRLPGVTFPGVNRSRDIKLRGIGKEYTQVLLDGRPLLDGDSSRNMEVDRIPATFIERIEITRSPLASMRSEGAAGTVNIITRRDFGPSGGQITIGSGYVEGNGTPGEFSAWNGGQVGALRYFIGGGYQRRLVQESSNEFVFGANGTTPRGGSLVDQHRKFDEYTFLSRFELAIDPANTIIFSPTYLRTNEFRDQHTLRLNNDQASANRDTHEVRHRIRETYGSYLEWQHAFSGLSSSSVFFDYQRGREDTTRESTQTSLPGGSPVVQAPRFVPIELERIASGGSVTTRVRGHELEAGIGWAQTQRAENEVRGLTNVPLPERNYEISEAIYHAYVSDAFSVFGHDKLTLGLRFEYSIVETIDFAKNSFDNDAADLNPSIQYKLAATPNLDFRVGVARTLRRPDLRDLTPTVVTGSGTIADPDQQGNPDISPEKIWGLDVGTDFFLFQRSGLLSANFFARSFEDKIERTLAQDGSRWISTPRNAGDGELYGVELEGRLPMHMIGLPDLTLWANGTAMKSELTDQQTGQTRRFAEQPDLITNVGADYYVRAWATTFGLGYNRTYAYDQNIEQVNGTSQHTSFSNLDRLDASARISLDENVVLTLSASNLLRADDDRTITTRNSAGAITARTHSIEPSPSVYYARLSYGW</sequence>
<evidence type="ECO:0000256" key="3">
    <source>
        <dbReference type="ARBA" id="ARBA00022452"/>
    </source>
</evidence>
<accession>A0A1I7N4S8</accession>
<dbReference type="InterPro" id="IPR012910">
    <property type="entry name" value="Plug_dom"/>
</dbReference>
<gene>
    <name evidence="14" type="ORF">SAMN04488557_1305</name>
</gene>
<comment type="subcellular location">
    <subcellularLocation>
        <location evidence="1 8">Cell outer membrane</location>
        <topology evidence="1 8">Multi-pass membrane protein</topology>
    </subcellularLocation>
</comment>
<dbReference type="OrthoDB" id="5476657at2"/>
<feature type="domain" description="TonB-dependent receptor-like beta-barrel" evidence="12">
    <location>
        <begin position="295"/>
        <end position="732"/>
    </location>
</feature>
<feature type="signal peptide" evidence="11">
    <location>
        <begin position="1"/>
        <end position="25"/>
    </location>
</feature>
<dbReference type="RefSeq" id="WP_092865702.1">
    <property type="nucleotide sequence ID" value="NZ_FPCH01000001.1"/>
</dbReference>
<evidence type="ECO:0000256" key="8">
    <source>
        <dbReference type="PROSITE-ProRule" id="PRU01360"/>
    </source>
</evidence>
<evidence type="ECO:0000259" key="13">
    <source>
        <dbReference type="Pfam" id="PF07715"/>
    </source>
</evidence>
<dbReference type="Gene3D" id="2.170.130.10">
    <property type="entry name" value="TonB-dependent receptor, plug domain"/>
    <property type="match status" value="1"/>
</dbReference>
<keyword evidence="15" id="KW-1185">Reference proteome</keyword>
<keyword evidence="5 9" id="KW-0798">TonB box</keyword>
<keyword evidence="7 8" id="KW-0998">Cell outer membrane</keyword>
<dbReference type="PANTHER" id="PTHR40980">
    <property type="entry name" value="PLUG DOMAIN-CONTAINING PROTEIN"/>
    <property type="match status" value="1"/>
</dbReference>
<feature type="chain" id="PRO_5011688513" evidence="11">
    <location>
        <begin position="26"/>
        <end position="772"/>
    </location>
</feature>
<feature type="region of interest" description="Disordered" evidence="10">
    <location>
        <begin position="30"/>
        <end position="82"/>
    </location>
</feature>
<dbReference type="InterPro" id="IPR036942">
    <property type="entry name" value="Beta-barrel_TonB_sf"/>
</dbReference>
<reference evidence="15" key="1">
    <citation type="submission" date="2016-10" db="EMBL/GenBank/DDBJ databases">
        <authorList>
            <person name="Varghese N."/>
            <person name="Submissions S."/>
        </authorList>
    </citation>
    <scope>NUCLEOTIDE SEQUENCE [LARGE SCALE GENOMIC DNA]</scope>
    <source>
        <strain evidence="15">DSM 1565</strain>
    </source>
</reference>
<evidence type="ECO:0000256" key="1">
    <source>
        <dbReference type="ARBA" id="ARBA00004571"/>
    </source>
</evidence>
<evidence type="ECO:0000259" key="12">
    <source>
        <dbReference type="Pfam" id="PF00593"/>
    </source>
</evidence>
<feature type="domain" description="TonB-dependent receptor plug" evidence="13">
    <location>
        <begin position="100"/>
        <end position="202"/>
    </location>
</feature>
<dbReference type="InterPro" id="IPR000531">
    <property type="entry name" value="Beta-barrel_TonB"/>
</dbReference>
<dbReference type="Pfam" id="PF00593">
    <property type="entry name" value="TonB_dep_Rec_b-barrel"/>
    <property type="match status" value="1"/>
</dbReference>
<dbReference type="EMBL" id="FPCH01000001">
    <property type="protein sequence ID" value="SFV29667.1"/>
    <property type="molecule type" value="Genomic_DNA"/>
</dbReference>
<dbReference type="Proteomes" id="UP000199423">
    <property type="component" value="Unassembled WGS sequence"/>
</dbReference>
<keyword evidence="11" id="KW-0732">Signal</keyword>
<dbReference type="PROSITE" id="PS52016">
    <property type="entry name" value="TONB_DEPENDENT_REC_3"/>
    <property type="match status" value="1"/>
</dbReference>
<evidence type="ECO:0000256" key="2">
    <source>
        <dbReference type="ARBA" id="ARBA00022448"/>
    </source>
</evidence>
<keyword evidence="2 8" id="KW-0813">Transport</keyword>
<dbReference type="Gene3D" id="2.40.170.20">
    <property type="entry name" value="TonB-dependent receptor, beta-barrel domain"/>
    <property type="match status" value="1"/>
</dbReference>
<evidence type="ECO:0000256" key="7">
    <source>
        <dbReference type="ARBA" id="ARBA00023237"/>
    </source>
</evidence>
<protein>
    <submittedName>
        <fullName evidence="14">Iron complex outermembrane recepter protein</fullName>
    </submittedName>
</protein>
<dbReference type="Pfam" id="PF07715">
    <property type="entry name" value="Plug"/>
    <property type="match status" value="1"/>
</dbReference>
<dbReference type="AlphaFoldDB" id="A0A1I7N4S8"/>
<proteinExistence type="inferred from homology"/>
<dbReference type="InterPro" id="IPR037066">
    <property type="entry name" value="Plug_dom_sf"/>
</dbReference>
<dbReference type="SUPFAM" id="SSF56935">
    <property type="entry name" value="Porins"/>
    <property type="match status" value="1"/>
</dbReference>
<feature type="compositionally biased region" description="Low complexity" evidence="10">
    <location>
        <begin position="56"/>
        <end position="67"/>
    </location>
</feature>
<evidence type="ECO:0000256" key="11">
    <source>
        <dbReference type="SAM" id="SignalP"/>
    </source>
</evidence>
<dbReference type="STRING" id="51670.SAMN04488557_1305"/>
<evidence type="ECO:0000256" key="5">
    <source>
        <dbReference type="ARBA" id="ARBA00023077"/>
    </source>
</evidence>
<comment type="similarity">
    <text evidence="8 9">Belongs to the TonB-dependent receptor family.</text>
</comment>
<name>A0A1I7N4S8_9HYPH</name>
<keyword evidence="4 8" id="KW-0812">Transmembrane</keyword>
<keyword evidence="6 8" id="KW-0472">Membrane</keyword>
<dbReference type="InterPro" id="IPR039426">
    <property type="entry name" value="TonB-dep_rcpt-like"/>
</dbReference>
<dbReference type="GO" id="GO:0009279">
    <property type="term" value="C:cell outer membrane"/>
    <property type="evidence" value="ECO:0007669"/>
    <property type="project" value="UniProtKB-SubCell"/>
</dbReference>
<keyword evidence="3 8" id="KW-1134">Transmembrane beta strand</keyword>
<evidence type="ECO:0000256" key="9">
    <source>
        <dbReference type="RuleBase" id="RU003357"/>
    </source>
</evidence>
<evidence type="ECO:0000313" key="15">
    <source>
        <dbReference type="Proteomes" id="UP000199423"/>
    </source>
</evidence>
<evidence type="ECO:0000256" key="4">
    <source>
        <dbReference type="ARBA" id="ARBA00022692"/>
    </source>
</evidence>
<evidence type="ECO:0000256" key="10">
    <source>
        <dbReference type="SAM" id="MobiDB-lite"/>
    </source>
</evidence>
<evidence type="ECO:0000313" key="14">
    <source>
        <dbReference type="EMBL" id="SFV29667.1"/>
    </source>
</evidence>
<organism evidence="14 15">
    <name type="scientific">Hyphomicrobium facile</name>
    <dbReference type="NCBI Taxonomy" id="51670"/>
    <lineage>
        <taxon>Bacteria</taxon>
        <taxon>Pseudomonadati</taxon>
        <taxon>Pseudomonadota</taxon>
        <taxon>Alphaproteobacteria</taxon>
        <taxon>Hyphomicrobiales</taxon>
        <taxon>Hyphomicrobiaceae</taxon>
        <taxon>Hyphomicrobium</taxon>
    </lineage>
</organism>
<evidence type="ECO:0000256" key="6">
    <source>
        <dbReference type="ARBA" id="ARBA00023136"/>
    </source>
</evidence>
<dbReference type="PANTHER" id="PTHR40980:SF4">
    <property type="entry name" value="TONB-DEPENDENT RECEPTOR-LIKE BETA-BARREL DOMAIN-CONTAINING PROTEIN"/>
    <property type="match status" value="1"/>
</dbReference>